<dbReference type="Gene3D" id="1.25.40.10">
    <property type="entry name" value="Tetratricopeptide repeat domain"/>
    <property type="match status" value="1"/>
</dbReference>
<dbReference type="InterPro" id="IPR011990">
    <property type="entry name" value="TPR-like_helical_dom_sf"/>
</dbReference>
<comment type="caution">
    <text evidence="1">The sequence shown here is derived from an EMBL/GenBank/DDBJ whole genome shotgun (WGS) entry which is preliminary data.</text>
</comment>
<accession>A0A839QLN5</accession>
<protein>
    <submittedName>
        <fullName evidence="1">Tetratricopeptide (TPR) repeat protein</fullName>
    </submittedName>
</protein>
<dbReference type="SUPFAM" id="SSF48452">
    <property type="entry name" value="TPR-like"/>
    <property type="match status" value="2"/>
</dbReference>
<evidence type="ECO:0000313" key="2">
    <source>
        <dbReference type="Proteomes" id="UP000523000"/>
    </source>
</evidence>
<dbReference type="EMBL" id="JACHVS010000001">
    <property type="protein sequence ID" value="MBB2994102.1"/>
    <property type="molecule type" value="Genomic_DNA"/>
</dbReference>
<evidence type="ECO:0000313" key="1">
    <source>
        <dbReference type="EMBL" id="MBB2994102.1"/>
    </source>
</evidence>
<gene>
    <name evidence="1" type="ORF">E9229_000293</name>
</gene>
<keyword evidence="2" id="KW-1185">Reference proteome</keyword>
<name>A0A839QLN5_9MICC</name>
<reference evidence="1 2" key="1">
    <citation type="submission" date="2020-08" db="EMBL/GenBank/DDBJ databases">
        <title>Sequencing the genomes of 1000 actinobacteria strains.</title>
        <authorList>
            <person name="Klenk H.-P."/>
        </authorList>
    </citation>
    <scope>NUCLEOTIDE SEQUENCE [LARGE SCALE GENOMIC DNA]</scope>
    <source>
        <strain evidence="1 2">DSM 22826</strain>
    </source>
</reference>
<proteinExistence type="predicted"/>
<organism evidence="1 2">
    <name type="scientific">Paeniglutamicibacter cryotolerans</name>
    <dbReference type="NCBI Taxonomy" id="670079"/>
    <lineage>
        <taxon>Bacteria</taxon>
        <taxon>Bacillati</taxon>
        <taxon>Actinomycetota</taxon>
        <taxon>Actinomycetes</taxon>
        <taxon>Micrococcales</taxon>
        <taxon>Micrococcaceae</taxon>
        <taxon>Paeniglutamicibacter</taxon>
    </lineage>
</organism>
<sequence length="330" mass="36116">MLSSLQLVDALRYEAQYRKVEAVGDPQQMAIAAEKCASAYSQLGDATKEWDYYYLVAKAQILLGTYSAALRTVSHMMQCAATEGDVTLKVRSLILRAAALRNKSQHERAIASAREALALLDVPSANPQICSDAYQGLIACLVEADRIDDAWALRDPLTKVLERVSNTAAASQGHWTLGNVAFAYGEHEQGTAHHELAAELLAAVNDIHAWARFNKGVADVRIQAGITDAHTLHCIDRSQIAYDVIGGTESERIGLAATRARWNMATGNLLEASETLRKVLDVRTGSEDSEHVSVHLLWAEILTGLERHEQARHQRSEAERIQGLAALGRN</sequence>
<dbReference type="RefSeq" id="WP_183509477.1">
    <property type="nucleotide sequence ID" value="NZ_BAABGK010000112.1"/>
</dbReference>
<dbReference type="AlphaFoldDB" id="A0A839QLN5"/>
<dbReference type="Proteomes" id="UP000523000">
    <property type="component" value="Unassembled WGS sequence"/>
</dbReference>